<comment type="caution">
    <text evidence="2">The sequence shown here is derived from an EMBL/GenBank/DDBJ whole genome shotgun (WGS) entry which is preliminary data.</text>
</comment>
<reference evidence="2 3" key="1">
    <citation type="journal article" date="2006" name="Int. J. Syst. Evol. Microbiol.">
        <title>Chryseobacterium piscium sp. nov., isolated from fish of the South Atlantic Ocean off South Africa.</title>
        <authorList>
            <person name="de Beer H."/>
            <person name="Hugo C.J."/>
            <person name="Jooste P.J."/>
            <person name="Vancanneyt M."/>
            <person name="Coenye T."/>
            <person name="Vandamme P."/>
        </authorList>
    </citation>
    <scope>NUCLEOTIDE SEQUENCE [LARGE SCALE GENOMIC DNA]</scope>
    <source>
        <strain evidence="2 3">CCUG 51923</strain>
    </source>
</reference>
<evidence type="ECO:0000313" key="3">
    <source>
        <dbReference type="Proteomes" id="UP000256512"/>
    </source>
</evidence>
<name>A0A3D9BT64_9FLAO</name>
<sequence length="123" mass="14364">MFKTNFMKKTFIISLSIIALIIVSIIIYWNLPIEITRKSDIKNGNGIIENIENYRKNSYKLPEVNDWQTLEQLGLQKDDSSKPVYNKDEAGNYELIYDDGLGGSYLLWNSTERKWTIDQPKIK</sequence>
<keyword evidence="1" id="KW-0812">Transmembrane</keyword>
<evidence type="ECO:0000256" key="1">
    <source>
        <dbReference type="SAM" id="Phobius"/>
    </source>
</evidence>
<dbReference type="Proteomes" id="UP000256512">
    <property type="component" value="Unassembled WGS sequence"/>
</dbReference>
<keyword evidence="3" id="KW-1185">Reference proteome</keyword>
<organism evidence="2 3">
    <name type="scientific">Chryseobacterium piscium</name>
    <dbReference type="NCBI Taxonomy" id="333702"/>
    <lineage>
        <taxon>Bacteria</taxon>
        <taxon>Pseudomonadati</taxon>
        <taxon>Bacteroidota</taxon>
        <taxon>Flavobacteriia</taxon>
        <taxon>Flavobacteriales</taxon>
        <taxon>Weeksellaceae</taxon>
        <taxon>Chryseobacterium group</taxon>
        <taxon>Chryseobacterium</taxon>
    </lineage>
</organism>
<dbReference type="AlphaFoldDB" id="A0A3D9BT64"/>
<keyword evidence="1" id="KW-0472">Membrane</keyword>
<proteinExistence type="predicted"/>
<accession>A0A3D9BT64</accession>
<feature type="transmembrane region" description="Helical" evidence="1">
    <location>
        <begin position="12"/>
        <end position="31"/>
    </location>
</feature>
<keyword evidence="1" id="KW-1133">Transmembrane helix</keyword>
<evidence type="ECO:0000313" key="2">
    <source>
        <dbReference type="EMBL" id="REC56541.1"/>
    </source>
</evidence>
<dbReference type="EMBL" id="QNVS01000005">
    <property type="protein sequence ID" value="REC56541.1"/>
    <property type="molecule type" value="Genomic_DNA"/>
</dbReference>
<gene>
    <name evidence="2" type="ORF">DRF62_03020</name>
</gene>
<protein>
    <submittedName>
        <fullName evidence="2">Uncharacterized protein</fullName>
    </submittedName>
</protein>